<feature type="compositionally biased region" description="Basic and acidic residues" evidence="1">
    <location>
        <begin position="131"/>
        <end position="144"/>
    </location>
</feature>
<name>A0A3N0Y989_ANAGA</name>
<reference evidence="2 3" key="1">
    <citation type="submission" date="2018-10" db="EMBL/GenBank/DDBJ databases">
        <title>Genome assembly for a Yunnan-Guizhou Plateau 3E fish, Anabarilius grahami (Regan), and its evolutionary and genetic applications.</title>
        <authorList>
            <person name="Jiang W."/>
        </authorList>
    </citation>
    <scope>NUCLEOTIDE SEQUENCE [LARGE SCALE GENOMIC DNA]</scope>
    <source>
        <strain evidence="2">AG-KIZ</strain>
        <tissue evidence="2">Muscle</tissue>
    </source>
</reference>
<gene>
    <name evidence="2" type="ORF">DPX16_18200</name>
</gene>
<organism evidence="2 3">
    <name type="scientific">Anabarilius grahami</name>
    <name type="common">Kanglang fish</name>
    <name type="synonym">Barilius grahami</name>
    <dbReference type="NCBI Taxonomy" id="495550"/>
    <lineage>
        <taxon>Eukaryota</taxon>
        <taxon>Metazoa</taxon>
        <taxon>Chordata</taxon>
        <taxon>Craniata</taxon>
        <taxon>Vertebrata</taxon>
        <taxon>Euteleostomi</taxon>
        <taxon>Actinopterygii</taxon>
        <taxon>Neopterygii</taxon>
        <taxon>Teleostei</taxon>
        <taxon>Ostariophysi</taxon>
        <taxon>Cypriniformes</taxon>
        <taxon>Xenocyprididae</taxon>
        <taxon>Xenocypridinae</taxon>
        <taxon>Xenocypridinae incertae sedis</taxon>
        <taxon>Anabarilius</taxon>
    </lineage>
</organism>
<evidence type="ECO:0000256" key="1">
    <source>
        <dbReference type="SAM" id="MobiDB-lite"/>
    </source>
</evidence>
<evidence type="ECO:0000313" key="3">
    <source>
        <dbReference type="Proteomes" id="UP000281406"/>
    </source>
</evidence>
<dbReference type="Proteomes" id="UP000281406">
    <property type="component" value="Unassembled WGS sequence"/>
</dbReference>
<accession>A0A3N0Y989</accession>
<feature type="compositionally biased region" description="Low complexity" evidence="1">
    <location>
        <begin position="10"/>
        <end position="43"/>
    </location>
</feature>
<feature type="compositionally biased region" description="Polar residues" evidence="1">
    <location>
        <begin position="148"/>
        <end position="161"/>
    </location>
</feature>
<keyword evidence="3" id="KW-1185">Reference proteome</keyword>
<feature type="region of interest" description="Disordered" evidence="1">
    <location>
        <begin position="131"/>
        <end position="161"/>
    </location>
</feature>
<sequence length="161" mass="17504">MSHSSKHSQASKLETSSEAKSSASNTSSSRRSHKSNASQAAAEARAKAEAARTRAEFAKRQIDMEIEKARIEATLNALKEEGEAEAALAAARVLKTAAVCSNYETERGSSVAVEHTDEYIRMHFSLNQNEKKVDDQASAEHKDIPGISQFTPDAVNTMSRH</sequence>
<dbReference type="EMBL" id="RJVU01049890">
    <property type="protein sequence ID" value="ROL42278.1"/>
    <property type="molecule type" value="Genomic_DNA"/>
</dbReference>
<feature type="region of interest" description="Disordered" evidence="1">
    <location>
        <begin position="1"/>
        <end position="61"/>
    </location>
</feature>
<comment type="caution">
    <text evidence="2">The sequence shown here is derived from an EMBL/GenBank/DDBJ whole genome shotgun (WGS) entry which is preliminary data.</text>
</comment>
<evidence type="ECO:0000313" key="2">
    <source>
        <dbReference type="EMBL" id="ROL42278.1"/>
    </source>
</evidence>
<dbReference type="AlphaFoldDB" id="A0A3N0Y989"/>
<protein>
    <submittedName>
        <fullName evidence="2">Uncharacterized protein</fullName>
    </submittedName>
</protein>
<feature type="compositionally biased region" description="Basic and acidic residues" evidence="1">
    <location>
        <begin position="44"/>
        <end position="61"/>
    </location>
</feature>
<proteinExistence type="predicted"/>